<evidence type="ECO:0000313" key="1">
    <source>
        <dbReference type="EMBL" id="GCL42007.1"/>
    </source>
</evidence>
<gene>
    <name evidence="1" type="ORF">NIES80_17080</name>
</gene>
<sequence>MKSIDEIREQLQSGNFEFTRHGLKRLVERNISRSEIMETGDNAIIIEDYPDDKYSPSCLILGLTINNRPLHLQVSRRESDMLTIITLYEPEQTEWINYSQRRL</sequence>
<dbReference type="OrthoDB" id="9791640at2"/>
<dbReference type="Pfam" id="PF14076">
    <property type="entry name" value="DUF4258"/>
    <property type="match status" value="1"/>
</dbReference>
<protein>
    <recommendedName>
        <fullName evidence="3">DUF4258 domain-containing protein</fullName>
    </recommendedName>
</protein>
<proteinExistence type="predicted"/>
<dbReference type="Proteomes" id="UP000299367">
    <property type="component" value="Unassembled WGS sequence"/>
</dbReference>
<accession>A0A480AAR4</accession>
<dbReference type="InterPro" id="IPR025354">
    <property type="entry name" value="DUF4258"/>
</dbReference>
<organism evidence="1 2">
    <name type="scientific">Dolichospermum planctonicum</name>
    <dbReference type="NCBI Taxonomy" id="136072"/>
    <lineage>
        <taxon>Bacteria</taxon>
        <taxon>Bacillati</taxon>
        <taxon>Cyanobacteriota</taxon>
        <taxon>Cyanophyceae</taxon>
        <taxon>Nostocales</taxon>
        <taxon>Aphanizomenonaceae</taxon>
        <taxon>Dolichospermum</taxon>
    </lineage>
</organism>
<comment type="caution">
    <text evidence="1">The sequence shown here is derived from an EMBL/GenBank/DDBJ whole genome shotgun (WGS) entry which is preliminary data.</text>
</comment>
<reference evidence="2" key="1">
    <citation type="submission" date="2019-02" db="EMBL/GenBank/DDBJ databases">
        <title>Draft genome sequence of Dolichospermum planctonicum NIES-80.</title>
        <authorList>
            <person name="Yamaguchi H."/>
            <person name="Suzuki S."/>
            <person name="Kawachi M."/>
        </authorList>
    </citation>
    <scope>NUCLEOTIDE SEQUENCE [LARGE SCALE GENOMIC DNA]</scope>
    <source>
        <strain evidence="2">NIES-80</strain>
    </source>
</reference>
<dbReference type="EMBL" id="BJCF01000015">
    <property type="protein sequence ID" value="GCL42007.1"/>
    <property type="molecule type" value="Genomic_DNA"/>
</dbReference>
<evidence type="ECO:0008006" key="3">
    <source>
        <dbReference type="Google" id="ProtNLM"/>
    </source>
</evidence>
<evidence type="ECO:0000313" key="2">
    <source>
        <dbReference type="Proteomes" id="UP000299367"/>
    </source>
</evidence>
<dbReference type="RefSeq" id="WP_137907675.1">
    <property type="nucleotide sequence ID" value="NZ_BJCF01000015.1"/>
</dbReference>
<dbReference type="AlphaFoldDB" id="A0A480AAR4"/>
<name>A0A480AAR4_9CYAN</name>